<protein>
    <recommendedName>
        <fullName evidence="3">Transcriptional regulator</fullName>
    </recommendedName>
</protein>
<dbReference type="AlphaFoldDB" id="A0A2P1PM81"/>
<organism evidence="1 2">
    <name type="scientific">Ahniella affigens</name>
    <dbReference type="NCBI Taxonomy" id="2021234"/>
    <lineage>
        <taxon>Bacteria</taxon>
        <taxon>Pseudomonadati</taxon>
        <taxon>Pseudomonadota</taxon>
        <taxon>Gammaproteobacteria</taxon>
        <taxon>Lysobacterales</taxon>
        <taxon>Rhodanobacteraceae</taxon>
        <taxon>Ahniella</taxon>
    </lineage>
</organism>
<reference evidence="1 2" key="1">
    <citation type="submission" date="2018-03" db="EMBL/GenBank/DDBJ databases">
        <title>Ahniella affigens gen. nov., sp. nov., a gammaproteobacterium isolated from sandy soil near a stream.</title>
        <authorList>
            <person name="Ko Y."/>
            <person name="Kim J.-H."/>
        </authorList>
    </citation>
    <scope>NUCLEOTIDE SEQUENCE [LARGE SCALE GENOMIC DNA]</scope>
    <source>
        <strain evidence="1 2">D13</strain>
    </source>
</reference>
<gene>
    <name evidence="1" type="ORF">C7S18_01425</name>
</gene>
<dbReference type="Proteomes" id="UP000241074">
    <property type="component" value="Chromosome"/>
</dbReference>
<evidence type="ECO:0000313" key="1">
    <source>
        <dbReference type="EMBL" id="AVP95939.1"/>
    </source>
</evidence>
<sequence length="98" mass="10828">MLLAERFARLCAPTNPWRALGVTQVEWRQWMIGRKPMPMSIRRSIDAHLRLHDLGARGQAAFADLLNSVGDAKRGSAEQQLLLDLSASAQVGDTSKSD</sequence>
<reference evidence="1 2" key="2">
    <citation type="submission" date="2018-03" db="EMBL/GenBank/DDBJ databases">
        <authorList>
            <person name="Keele B.F."/>
        </authorList>
    </citation>
    <scope>NUCLEOTIDE SEQUENCE [LARGE SCALE GENOMIC DNA]</scope>
    <source>
        <strain evidence="1 2">D13</strain>
    </source>
</reference>
<evidence type="ECO:0008006" key="3">
    <source>
        <dbReference type="Google" id="ProtNLM"/>
    </source>
</evidence>
<keyword evidence="2" id="KW-1185">Reference proteome</keyword>
<name>A0A2P1PM81_9GAMM</name>
<accession>A0A2P1PM81</accession>
<proteinExistence type="predicted"/>
<dbReference type="EMBL" id="CP027860">
    <property type="protein sequence ID" value="AVP95939.1"/>
    <property type="molecule type" value="Genomic_DNA"/>
</dbReference>
<evidence type="ECO:0000313" key="2">
    <source>
        <dbReference type="Proteomes" id="UP000241074"/>
    </source>
</evidence>
<dbReference type="KEGG" id="xba:C7S18_01425"/>